<evidence type="ECO:0000313" key="4">
    <source>
        <dbReference type="Proteomes" id="UP000001593"/>
    </source>
</evidence>
<dbReference type="GO" id="GO:0005730">
    <property type="term" value="C:nucleolus"/>
    <property type="evidence" value="ECO:0000318"/>
    <property type="project" value="GO_Central"/>
</dbReference>
<evidence type="ECO:0000256" key="1">
    <source>
        <dbReference type="ARBA" id="ARBA00022694"/>
    </source>
</evidence>
<organism evidence="3 4">
    <name type="scientific">Nematostella vectensis</name>
    <name type="common">Starlet sea anemone</name>
    <dbReference type="NCBI Taxonomy" id="45351"/>
    <lineage>
        <taxon>Eukaryota</taxon>
        <taxon>Metazoa</taxon>
        <taxon>Cnidaria</taxon>
        <taxon>Anthozoa</taxon>
        <taxon>Hexacorallia</taxon>
        <taxon>Actiniaria</taxon>
        <taxon>Edwardsiidae</taxon>
        <taxon>Nematostella</taxon>
    </lineage>
</organism>
<dbReference type="InterPro" id="IPR038085">
    <property type="entry name" value="Rnp2-like_sf"/>
</dbReference>
<proteinExistence type="predicted"/>
<dbReference type="PANTHER" id="PTHR15441">
    <property type="entry name" value="RIBONUCLEASE P PROTEIN SUBUNIT P14"/>
    <property type="match status" value="1"/>
</dbReference>
<dbReference type="OMA" id="PCHFQVI"/>
<sequence>MERFTFKQNADYFYLKVNLEFDAGNEVSFDILTFKRLLLIALDSLHGQVGSSIPVDVLKFDPVPLEAVIRIPESGLVKVWSALTLYGSHQEVKCAFRVTQVSPHLIALAANSRQWKLDGLQQEVNLSS</sequence>
<feature type="domain" description="Ribonucleases P/MRP subunit Pop8-like" evidence="2">
    <location>
        <begin position="12"/>
        <end position="86"/>
    </location>
</feature>
<name>A7RSJ0_NEMVE</name>
<dbReference type="AlphaFoldDB" id="A7RSJ0"/>
<dbReference type="GO" id="GO:0001682">
    <property type="term" value="P:tRNA 5'-leader removal"/>
    <property type="evidence" value="ECO:0000318"/>
    <property type="project" value="GO_Central"/>
</dbReference>
<dbReference type="PANTHER" id="PTHR15441:SF1">
    <property type="entry name" value="RIBONUCLEASE P PROTEIN SUBUNIT P14"/>
    <property type="match status" value="1"/>
</dbReference>
<dbReference type="SUPFAM" id="SSF160350">
    <property type="entry name" value="Rnp2-like"/>
    <property type="match status" value="1"/>
</dbReference>
<keyword evidence="1" id="KW-0819">tRNA processing</keyword>
<protein>
    <recommendedName>
        <fullName evidence="2">Ribonucleases P/MRP subunit Pop8-like domain-containing protein</fullName>
    </recommendedName>
</protein>
<dbReference type="KEGG" id="nve:5517630"/>
<dbReference type="PhylomeDB" id="A7RSJ0"/>
<dbReference type="GO" id="GO:0033204">
    <property type="term" value="F:ribonuclease P RNA binding"/>
    <property type="evidence" value="ECO:0000318"/>
    <property type="project" value="GO_Central"/>
</dbReference>
<accession>A7RSJ0</accession>
<evidence type="ECO:0000259" key="2">
    <source>
        <dbReference type="Pfam" id="PF20976"/>
    </source>
</evidence>
<dbReference type="Gene3D" id="3.30.70.3250">
    <property type="entry name" value="Ribonuclease P, Pop5 subunit"/>
    <property type="match status" value="1"/>
</dbReference>
<gene>
    <name evidence="3" type="ORF">NEMVEDRAFT_v1g236602</name>
</gene>
<keyword evidence="4" id="KW-1185">Reference proteome</keyword>
<dbReference type="HOGENOM" id="CLU_157358_0_0_1"/>
<dbReference type="InterPro" id="IPR049128">
    <property type="entry name" value="Pop8-like_dom"/>
</dbReference>
<dbReference type="STRING" id="45351.A7RSJ0"/>
<evidence type="ECO:0000313" key="3">
    <source>
        <dbReference type="EMBL" id="EDO45645.1"/>
    </source>
</evidence>
<reference evidence="3 4" key="1">
    <citation type="journal article" date="2007" name="Science">
        <title>Sea anemone genome reveals ancestral eumetazoan gene repertoire and genomic organization.</title>
        <authorList>
            <person name="Putnam N.H."/>
            <person name="Srivastava M."/>
            <person name="Hellsten U."/>
            <person name="Dirks B."/>
            <person name="Chapman J."/>
            <person name="Salamov A."/>
            <person name="Terry A."/>
            <person name="Shapiro H."/>
            <person name="Lindquist E."/>
            <person name="Kapitonov V.V."/>
            <person name="Jurka J."/>
            <person name="Genikhovich G."/>
            <person name="Grigoriev I.V."/>
            <person name="Lucas S.M."/>
            <person name="Steele R.E."/>
            <person name="Finnerty J.R."/>
            <person name="Technau U."/>
            <person name="Martindale M.Q."/>
            <person name="Rokhsar D.S."/>
        </authorList>
    </citation>
    <scope>NUCLEOTIDE SEQUENCE [LARGE SCALE GENOMIC DNA]</scope>
    <source>
        <strain evidence="4">CH2 X CH6</strain>
    </source>
</reference>
<dbReference type="Pfam" id="PF20976">
    <property type="entry name" value="Pop8"/>
    <property type="match status" value="1"/>
</dbReference>
<dbReference type="InParanoid" id="A7RSJ0"/>
<dbReference type="OrthoDB" id="2262258at2759"/>
<dbReference type="Proteomes" id="UP000001593">
    <property type="component" value="Unassembled WGS sequence"/>
</dbReference>
<dbReference type="eggNOG" id="ENOG502S10S">
    <property type="taxonomic scope" value="Eukaryota"/>
</dbReference>
<dbReference type="GO" id="GO:0030681">
    <property type="term" value="C:multimeric ribonuclease P complex"/>
    <property type="evidence" value="ECO:0000318"/>
    <property type="project" value="GO_Central"/>
</dbReference>
<dbReference type="EMBL" id="DS469534">
    <property type="protein sequence ID" value="EDO45645.1"/>
    <property type="molecule type" value="Genomic_DNA"/>
</dbReference>